<name>A0A836BRM2_9CHLO</name>
<evidence type="ECO:0000313" key="4">
    <source>
        <dbReference type="Proteomes" id="UP000612055"/>
    </source>
</evidence>
<protein>
    <recommendedName>
        <fullName evidence="2">SAC3/GANP/THP3 conserved domain-containing protein</fullName>
    </recommendedName>
</protein>
<sequence>MAKGSAAKAIAKPLKKKKRLKEQSEKQRKHSKKDNKGKKSAKKRSRAESSSSDSSSSSSSDDSRNSSSSSGDSDDGRKHDSGDEAQTRKKSRAVQHSPGGKDATTSEASAAGPAKQPAAPAAAADPAAVKRAKADALMARLTAELEATTDAKKRLALQSKMLGLMPKCTPPPAPAPKPAAAPTAAAAGTCRAAAGSGFQFKLQRTPKAALPLAAPAADTPEERARRRQRMERFGAGGAAAEEEDEGSMQPMAASGTLGTCEDLEKEYLRLTSLPRASAVRPPTVLAAALALVKAKWLQKADYAAASEQLKSIRQDLTVQHVRDGLTVEVYETHGRLALETDDLAEFRRCHGVLRSLYAEGLPGNPAEFEAYGLLYTQATPAARNTLALELSRVPPPLLPHPFVRHAMAVCEATRAGNYARFISLYDGAPRMAPYIMDRMLGQVRAVALAATVAAGRPLPVPLGALAQALGVETEEEAADLATQLGAVVDRAGGVLDTRASASQPLGPPRPPGA</sequence>
<evidence type="ECO:0000259" key="2">
    <source>
        <dbReference type="Pfam" id="PF03399"/>
    </source>
</evidence>
<dbReference type="Gene3D" id="1.25.40.990">
    <property type="match status" value="1"/>
</dbReference>
<comment type="caution">
    <text evidence="3">The sequence shown here is derived from an EMBL/GenBank/DDBJ whole genome shotgun (WGS) entry which is preliminary data.</text>
</comment>
<proteinExistence type="predicted"/>
<organism evidence="3 4">
    <name type="scientific">Edaphochlamys debaryana</name>
    <dbReference type="NCBI Taxonomy" id="47281"/>
    <lineage>
        <taxon>Eukaryota</taxon>
        <taxon>Viridiplantae</taxon>
        <taxon>Chlorophyta</taxon>
        <taxon>core chlorophytes</taxon>
        <taxon>Chlorophyceae</taxon>
        <taxon>CS clade</taxon>
        <taxon>Chlamydomonadales</taxon>
        <taxon>Chlamydomonadales incertae sedis</taxon>
        <taxon>Edaphochlamys</taxon>
    </lineage>
</organism>
<dbReference type="OrthoDB" id="199574at2759"/>
<feature type="region of interest" description="Disordered" evidence="1">
    <location>
        <begin position="233"/>
        <end position="255"/>
    </location>
</feature>
<dbReference type="InterPro" id="IPR045107">
    <property type="entry name" value="SAC3/GANP/THP3"/>
</dbReference>
<gene>
    <name evidence="3" type="ORF">HYH03_015029</name>
</gene>
<feature type="compositionally biased region" description="Low complexity" evidence="1">
    <location>
        <begin position="1"/>
        <end position="12"/>
    </location>
</feature>
<dbReference type="InterPro" id="IPR005062">
    <property type="entry name" value="SAC3/GANP/THP3_conserved"/>
</dbReference>
<dbReference type="Pfam" id="PF03399">
    <property type="entry name" value="SAC3_GANP"/>
    <property type="match status" value="1"/>
</dbReference>
<feature type="domain" description="SAC3/GANP/THP3 conserved" evidence="2">
    <location>
        <begin position="266"/>
        <end position="488"/>
    </location>
</feature>
<dbReference type="PANTHER" id="PTHR12436">
    <property type="entry name" value="80 KDA MCM3-ASSOCIATED PROTEIN"/>
    <property type="match status" value="1"/>
</dbReference>
<accession>A0A836BRM2</accession>
<dbReference type="Proteomes" id="UP000612055">
    <property type="component" value="Unassembled WGS sequence"/>
</dbReference>
<dbReference type="GO" id="GO:0005634">
    <property type="term" value="C:nucleus"/>
    <property type="evidence" value="ECO:0007669"/>
    <property type="project" value="TreeGrafter"/>
</dbReference>
<feature type="region of interest" description="Disordered" evidence="1">
    <location>
        <begin position="1"/>
        <end position="133"/>
    </location>
</feature>
<feature type="compositionally biased region" description="Low complexity" evidence="1">
    <location>
        <begin position="48"/>
        <end position="71"/>
    </location>
</feature>
<dbReference type="AlphaFoldDB" id="A0A836BRM2"/>
<feature type="compositionally biased region" description="Low complexity" evidence="1">
    <location>
        <begin position="108"/>
        <end position="133"/>
    </location>
</feature>
<reference evidence="3" key="1">
    <citation type="journal article" date="2020" name="bioRxiv">
        <title>Comparative genomics of Chlamydomonas.</title>
        <authorList>
            <person name="Craig R.J."/>
            <person name="Hasan A.R."/>
            <person name="Ness R.W."/>
            <person name="Keightley P.D."/>
        </authorList>
    </citation>
    <scope>NUCLEOTIDE SEQUENCE</scope>
    <source>
        <strain evidence="3">CCAP 11/70</strain>
    </source>
</reference>
<evidence type="ECO:0000313" key="3">
    <source>
        <dbReference type="EMBL" id="KAG2486325.1"/>
    </source>
</evidence>
<dbReference type="EMBL" id="JAEHOE010000114">
    <property type="protein sequence ID" value="KAG2486325.1"/>
    <property type="molecule type" value="Genomic_DNA"/>
</dbReference>
<feature type="compositionally biased region" description="Basic residues" evidence="1">
    <location>
        <begin position="27"/>
        <end position="45"/>
    </location>
</feature>
<evidence type="ECO:0000256" key="1">
    <source>
        <dbReference type="SAM" id="MobiDB-lite"/>
    </source>
</evidence>
<feature type="compositionally biased region" description="Basic and acidic residues" evidence="1">
    <location>
        <begin position="74"/>
        <end position="87"/>
    </location>
</feature>
<dbReference type="PANTHER" id="PTHR12436:SF4">
    <property type="entry name" value="LEUKOCYTE RECEPTOR CLUSTER MEMBER 8"/>
    <property type="match status" value="1"/>
</dbReference>
<keyword evidence="4" id="KW-1185">Reference proteome</keyword>